<name>A0A9P1GGF9_9DINO</name>
<organism evidence="8">
    <name type="scientific">Cladocopium goreaui</name>
    <dbReference type="NCBI Taxonomy" id="2562237"/>
    <lineage>
        <taxon>Eukaryota</taxon>
        <taxon>Sar</taxon>
        <taxon>Alveolata</taxon>
        <taxon>Dinophyceae</taxon>
        <taxon>Suessiales</taxon>
        <taxon>Symbiodiniaceae</taxon>
        <taxon>Cladocopium</taxon>
    </lineage>
</organism>
<protein>
    <recommendedName>
        <fullName evidence="2 5">peptidylprolyl isomerase</fullName>
        <ecNumber evidence="2 5">5.2.1.8</ecNumber>
    </recommendedName>
</protein>
<feature type="region of interest" description="Disordered" evidence="6">
    <location>
        <begin position="434"/>
        <end position="468"/>
    </location>
</feature>
<dbReference type="EC" id="5.2.1.8" evidence="2 5"/>
<dbReference type="EMBL" id="CAMXCT010004591">
    <property type="protein sequence ID" value="CAI4009672.1"/>
    <property type="molecule type" value="Genomic_DNA"/>
</dbReference>
<evidence type="ECO:0000313" key="10">
    <source>
        <dbReference type="Proteomes" id="UP001152797"/>
    </source>
</evidence>
<keyword evidence="10" id="KW-1185">Reference proteome</keyword>
<dbReference type="InterPro" id="IPR050689">
    <property type="entry name" value="FKBP-type_PPIase"/>
</dbReference>
<feature type="region of interest" description="Disordered" evidence="6">
    <location>
        <begin position="781"/>
        <end position="847"/>
    </location>
</feature>
<evidence type="ECO:0000259" key="7">
    <source>
        <dbReference type="PROSITE" id="PS50059"/>
    </source>
</evidence>
<dbReference type="InterPro" id="IPR001179">
    <property type="entry name" value="PPIase_FKBP_dom"/>
</dbReference>
<keyword evidence="9" id="KW-0378">Hydrolase</keyword>
<keyword evidence="9" id="KW-0547">Nucleotide-binding</keyword>
<evidence type="ECO:0000256" key="3">
    <source>
        <dbReference type="ARBA" id="ARBA00023110"/>
    </source>
</evidence>
<dbReference type="Pfam" id="PF20209">
    <property type="entry name" value="DUF6570"/>
    <property type="match status" value="1"/>
</dbReference>
<dbReference type="PANTHER" id="PTHR10516">
    <property type="entry name" value="PEPTIDYL-PROLYL CIS-TRANS ISOMERASE"/>
    <property type="match status" value="1"/>
</dbReference>
<keyword evidence="9" id="KW-0067">ATP-binding</keyword>
<evidence type="ECO:0000256" key="4">
    <source>
        <dbReference type="ARBA" id="ARBA00023235"/>
    </source>
</evidence>
<comment type="catalytic activity">
    <reaction evidence="1 5">
        <text>[protein]-peptidylproline (omega=180) = [protein]-peptidylproline (omega=0)</text>
        <dbReference type="Rhea" id="RHEA:16237"/>
        <dbReference type="Rhea" id="RHEA-COMP:10747"/>
        <dbReference type="Rhea" id="RHEA-COMP:10748"/>
        <dbReference type="ChEBI" id="CHEBI:83833"/>
        <dbReference type="ChEBI" id="CHEBI:83834"/>
        <dbReference type="EC" id="5.2.1.8"/>
    </reaction>
</comment>
<dbReference type="EMBL" id="CAMXCT030004591">
    <property type="protein sequence ID" value="CAL4796984.1"/>
    <property type="molecule type" value="Genomic_DNA"/>
</dbReference>
<dbReference type="GO" id="GO:0003755">
    <property type="term" value="F:peptidyl-prolyl cis-trans isomerase activity"/>
    <property type="evidence" value="ECO:0007669"/>
    <property type="project" value="UniProtKB-KW"/>
</dbReference>
<keyword evidence="3 5" id="KW-0697">Rotamase</keyword>
<evidence type="ECO:0000313" key="8">
    <source>
        <dbReference type="EMBL" id="CAI4009672.1"/>
    </source>
</evidence>
<feature type="region of interest" description="Disordered" evidence="6">
    <location>
        <begin position="744"/>
        <end position="767"/>
    </location>
</feature>
<evidence type="ECO:0000313" key="9">
    <source>
        <dbReference type="EMBL" id="CAL4796984.1"/>
    </source>
</evidence>
<feature type="compositionally biased region" description="Basic and acidic residues" evidence="6">
    <location>
        <begin position="749"/>
        <end position="764"/>
    </location>
</feature>
<feature type="domain" description="PPIase FKBP-type" evidence="7">
    <location>
        <begin position="2465"/>
        <end position="2553"/>
    </location>
</feature>
<comment type="caution">
    <text evidence="8">The sequence shown here is derived from an EMBL/GenBank/DDBJ whole genome shotgun (WGS) entry which is preliminary data.</text>
</comment>
<feature type="compositionally biased region" description="Basic and acidic residues" evidence="6">
    <location>
        <begin position="459"/>
        <end position="468"/>
    </location>
</feature>
<evidence type="ECO:0000256" key="5">
    <source>
        <dbReference type="PROSITE-ProRule" id="PRU00277"/>
    </source>
</evidence>
<dbReference type="SUPFAM" id="SSF54534">
    <property type="entry name" value="FKBP-like"/>
    <property type="match status" value="1"/>
</dbReference>
<gene>
    <name evidence="8" type="ORF">C1SCF055_LOCUS35012</name>
</gene>
<dbReference type="Gene3D" id="3.10.50.40">
    <property type="match status" value="2"/>
</dbReference>
<accession>A0A9P1GGF9</accession>
<dbReference type="OrthoDB" id="432234at2759"/>
<evidence type="ECO:0000256" key="1">
    <source>
        <dbReference type="ARBA" id="ARBA00000971"/>
    </source>
</evidence>
<keyword evidence="4 5" id="KW-0413">Isomerase</keyword>
<dbReference type="EMBL" id="CAMXCT020004591">
    <property type="protein sequence ID" value="CAL1163047.1"/>
    <property type="molecule type" value="Genomic_DNA"/>
</dbReference>
<dbReference type="PANTHER" id="PTHR10516:SF443">
    <property type="entry name" value="FK506-BINDING PROTEIN 59-RELATED"/>
    <property type="match status" value="1"/>
</dbReference>
<keyword evidence="9" id="KW-0347">Helicase</keyword>
<proteinExistence type="predicted"/>
<dbReference type="GO" id="GO:0004386">
    <property type="term" value="F:helicase activity"/>
    <property type="evidence" value="ECO:0007669"/>
    <property type="project" value="UniProtKB-KW"/>
</dbReference>
<dbReference type="Pfam" id="PF00254">
    <property type="entry name" value="FKBP_C"/>
    <property type="match status" value="1"/>
</dbReference>
<dbReference type="InterPro" id="IPR046700">
    <property type="entry name" value="DUF6570"/>
</dbReference>
<dbReference type="PROSITE" id="PS50059">
    <property type="entry name" value="FKBP_PPIASE"/>
    <property type="match status" value="1"/>
</dbReference>
<feature type="compositionally biased region" description="Polar residues" evidence="6">
    <location>
        <begin position="788"/>
        <end position="800"/>
    </location>
</feature>
<reference evidence="9 10" key="2">
    <citation type="submission" date="2024-05" db="EMBL/GenBank/DDBJ databases">
        <authorList>
            <person name="Chen Y."/>
            <person name="Shah S."/>
            <person name="Dougan E. K."/>
            <person name="Thang M."/>
            <person name="Chan C."/>
        </authorList>
    </citation>
    <scope>NUCLEOTIDE SEQUENCE [LARGE SCALE GENOMIC DNA]</scope>
</reference>
<evidence type="ECO:0000256" key="2">
    <source>
        <dbReference type="ARBA" id="ARBA00013194"/>
    </source>
</evidence>
<dbReference type="Proteomes" id="UP001152797">
    <property type="component" value="Unassembled WGS sequence"/>
</dbReference>
<evidence type="ECO:0000256" key="6">
    <source>
        <dbReference type="SAM" id="MobiDB-lite"/>
    </source>
</evidence>
<reference evidence="8" key="1">
    <citation type="submission" date="2022-10" db="EMBL/GenBank/DDBJ databases">
        <authorList>
            <person name="Chen Y."/>
            <person name="Dougan E. K."/>
            <person name="Chan C."/>
            <person name="Rhodes N."/>
            <person name="Thang M."/>
        </authorList>
    </citation>
    <scope>NUCLEOTIDE SEQUENCE</scope>
</reference>
<sequence>MQSWKAAQQTHTRKPSIELEHAKRLRQYALDMRGAMPVRFQGGGTEELQCFMCLAYKSAYVSKQLSDEYVSHCYTCGRGACDSHGSWEAGHFHCALCHATDDGLLAEVKDTFAVRCLSKTFQNQRLLHTNEEAFNDFLLTLCTGGINRPRGMGNYDEQGLKVPPQEAAGVELPWDDARQLVEAIVLSRVNTPDDAEKVLGQSWVPTWDGWKKLRQCATERCCVAIAERLCDIAQQNASYQSKTDTQALQALASEGFMWRKAVSHGVNNCLIDSLMLCLSYEHILPNNLTTDVTARRRVATACRKHLIQEIGDEVAPGSNGLFPFLDAHRDGPRIVDFLLHWFRVVARSNMLIHVHDRFGEHAAGADWNKIAVNLGHGYPQQTVLQLHIYNHTSVQGRGYHFDSLLPITGRDAEPKKKRSRTIASTNAMEIEAEPVATESQLNDLHREPQQSSGIPEKPSCSKEGAEQEADHRAEAVFANMAWYFHGTTFATSWLDALLANLIFHGYMLKFPDLLARQDARFHLCRTCQASLELEQLEGDEAFHLQRHLARAVLFFTSGSRGEVNAEVHVYDSTTTDLSVPRDVYTIGRRDSLLVPVFRLYRYRNGRYAALLPANPAERPVFTSGDSYKASQGSKQNAMNATCAAAPPANTFGTIDCAGAATDLSAPQIAEVRDILQRFCDQRGADVQVDETDAQRVSDAWWNLDALGIILHTLLQAGLTFADAGMHHARRLANQWRGFYTTQTQGAGKRLSDGSMEKAQKENVGHKTAATDAAATCFVHSTAAERQEPTSTSEVNLSSNLRQREATQQDASANRSRKTEMNVPPRRMRHKAPPVGPTAAPTSGSRLLHDAGTDADDIYPLRLWTPSQGNKDPRAAYDLAMQDAAALLSDKPTLPERLHAATDPEMAYDLPDYHCAFRSCGFECATQAALAEHVAQHHATALHDLAMRWSSQVSPAQGTFQAYQDLLTQRCQQSGPLATCSIDRRCLRKFRSNMLGHQVGTAICFVCARRFPFVDGFPNQQISWLRAYEPRTGLFFDHVPEMLEALLGMSTYHARYVTTLPADMQPDLQSELAQWTCTIACAPYNMSVLACPEDKKCIQRCPSNRLCTHCEIPMCTSCRTRIYRQRMKPLEALSNDLFLGHPPRELYAQECTMLELLCASPCMTALTCFSIEWRYLQDRSLAQDALMNRHRLCAKGNATTFPLPWEDLLAEFERLGTPATNACVNMLPHVGKELSDKVAVIIKIGDKTDKDAIRQQIIHQAVVRRRVVVGLIAAMVARSHPAYQGLDMAVVATRAEMLPENDVPAEIIALLDNDGSLDQVLRQKAATPVNDQMTAEEARREFGHMLKPNAVVLEKTSAGCQDVNAQHVSALEEVVAGGEPASAQPLPEVTLYTGTKLLDQFQPLYFALASPFVFPYGIGLPDVPKWSQRQRPRRHADDPYVELNTWVRAMARRIEAQVSRDWVFGFTSWNLLFRSALNLSRTTDAYSRTFFDEDIQEWVQPTGRHVEAAAQQLLLALKGSYIDVNGQPRPVKGDVAKLRYVQGLKPMARKLLNNMRHTAQGLPGTQEARKRMRFEIQAMRIRYGVPLFVTFTPDEAHQLLFVRMTRVRSCDPVRTASIGQDFPAGQMFFPHLGLHDAVRMGPFEHEFTLPMSWAERREVLARDPLAAVDGFRVLTHLMLKHLFGVRVCPYCPDCNRFSGLEPCQDLGGSNAEANGGIFGRLAALRAEYEAYNAHVCHASYVGQSNEDMERRITAAEASWPTHELDVSMTTVPTYQLQRATETDNAQNEAADWRRRYMAEDVVQLQLLKQHHYHPYNETTQGRVPLAGCQKSDRPGLCKSDFPRTQWLCAQPTVLCPCKLKTYGMPSGGRKNRLGALHGPCGHEWLNGCAPAMLAGLRGANCDVQVPYRLPYSCPTCGDQLTAEERQQMSLAAQRAQDAQTGYCADYCSKGQPMGHGEIREFQKGHEQLHAQHARKPLDDLGKRHANRFLSDAYLKGVVRGQVECCNLRAYHRDDTVVSAERIATTTFESFPGAAFADFVAKYHNGDDAASSMRRSAVKWTQRQASGVRHLGTFDIVEVYGHRPKTAEVWWLSPYEFVANWAVTIARVPTTQREWELEERSSWDVSLTAAGLKLIQKQTDPDKKLHLQPGTHYCLAVQTTPGRVCLEDGTATAQLRHRCYLLRRRRPCCPHFENSPVPLQKAGQEEVNARLTMTYFRAWTLDANNASANVPFVGRLKAPTETWVQALRMWLTHLPCEETKRCTGNFLSVYRVHPSGAEEANSDDSGIDEPLLVTPASLPTALKTSFRQTGKRATAHKAEPGPKVYDKVLASYEEAAAQAEATWAKTTNKNVTNTKTQSNNAFHAHDPAAVRRAIKALNTKKAHRTVVRKIPTPGTCEAEARATCEKQLQGVVLKQQKDQWLVDLNHPLAGQRVNVTITLLATEAVRAREVHVKRLRNGDGVTYPIFGDWITMHVELSHNGKVLSSTRAGTPLRYHLGFEDSKDRGLELGLQQVSLGELASIQVPAPLAYGAQGCDEKQIPPHADLVYKVDILDVESELELAF</sequence>
<dbReference type="InterPro" id="IPR046357">
    <property type="entry name" value="PPIase_dom_sf"/>
</dbReference>